<accession>A0A7Y6V7L1</accession>
<comment type="caution">
    <text evidence="1">The sequence shown here is derived from an EMBL/GenBank/DDBJ whole genome shotgun (WGS) entry which is preliminary data.</text>
</comment>
<dbReference type="RefSeq" id="WP_176302199.1">
    <property type="nucleotide sequence ID" value="NZ_JABWCV010000002.1"/>
</dbReference>
<name>A0A7Y6V7L1_9GAMM</name>
<evidence type="ECO:0000313" key="1">
    <source>
        <dbReference type="EMBL" id="NVF12990.1"/>
    </source>
</evidence>
<dbReference type="Proteomes" id="UP000589984">
    <property type="component" value="Unassembled WGS sequence"/>
</dbReference>
<proteinExistence type="predicted"/>
<sequence length="163" mass="18452">MNSKAFRDLLKAISRADLTPDQRLLIAEALKRPRGRPPKELETVGDYLDPDKGMPPRIEAVVRVLDLQSRGMRYSDALETVAGEVHKSPETVKGWCKNRDIRSFAKGQRVTRGSMVAGQAYSKGMKRFWELIKRAEQLGIQVDPAWRISDLKAEIEKHDPNKG</sequence>
<reference evidence="1 2" key="1">
    <citation type="submission" date="2020-06" db="EMBL/GenBank/DDBJ databases">
        <title>Halomonas sp. QX-1 draft genome sequence.</title>
        <authorList>
            <person name="Qiu X."/>
        </authorList>
    </citation>
    <scope>NUCLEOTIDE SEQUENCE [LARGE SCALE GENOMIC DNA]</scope>
    <source>
        <strain evidence="1 2">QX-1</strain>
    </source>
</reference>
<keyword evidence="2" id="KW-1185">Reference proteome</keyword>
<evidence type="ECO:0000313" key="2">
    <source>
        <dbReference type="Proteomes" id="UP000589984"/>
    </source>
</evidence>
<organism evidence="1 2">
    <name type="scientific">Vreelandella maris</name>
    <dbReference type="NCBI Taxonomy" id="2729617"/>
    <lineage>
        <taxon>Bacteria</taxon>
        <taxon>Pseudomonadati</taxon>
        <taxon>Pseudomonadota</taxon>
        <taxon>Gammaproteobacteria</taxon>
        <taxon>Oceanospirillales</taxon>
        <taxon>Halomonadaceae</taxon>
        <taxon>Vreelandella</taxon>
    </lineage>
</organism>
<protein>
    <submittedName>
        <fullName evidence="1">Uncharacterized protein</fullName>
    </submittedName>
</protein>
<dbReference type="AlphaFoldDB" id="A0A7Y6V7L1"/>
<dbReference type="EMBL" id="JABWCV010000002">
    <property type="protein sequence ID" value="NVF12990.1"/>
    <property type="molecule type" value="Genomic_DNA"/>
</dbReference>
<gene>
    <name evidence="1" type="ORF">HUO07_02235</name>
</gene>